<feature type="domain" description="CR-type" evidence="14">
    <location>
        <begin position="161"/>
        <end position="239"/>
    </location>
</feature>
<gene>
    <name evidence="11" type="primary">dnaJ</name>
    <name evidence="15" type="ORF">GA0070612_1109</name>
</gene>
<dbReference type="InterPro" id="IPR001305">
    <property type="entry name" value="HSP_DnaJ_Cys-rich_dom"/>
</dbReference>
<dbReference type="SUPFAM" id="SSF57938">
    <property type="entry name" value="DnaJ/Hsp40 cysteine-rich domain"/>
    <property type="match status" value="1"/>
</dbReference>
<feature type="binding site" evidence="11">
    <location>
        <position position="230"/>
    </location>
    <ligand>
        <name>Zn(2+)</name>
        <dbReference type="ChEBI" id="CHEBI:29105"/>
        <label>1</label>
    </ligand>
</feature>
<dbReference type="NCBIfam" id="TIGR02349">
    <property type="entry name" value="DnaJ_bact"/>
    <property type="match status" value="1"/>
</dbReference>
<sequence length="393" mass="41479">MSSKDWIEKDFYAVLGVDKAASADDIKKAYRKIARESHPDHNPGDPKAEERFKAASEAHHVLSDTGRRREYDEMRSLFGSGAFRRNARGGGQPGGMPFDVSDMFGGAGGGDRRFGGAGFQDLFSSIFSGGQAGGQAAPRGPARGRDVETEVALDFGDAVRGVTLPLTLRAPGVCDTCHGNGAKPGTQPRTCPVCHGAGVTTRDQGAFSFSEPCRNCQGVGTVVEEKCPECHGTGGVTKTRTMNVRFPAGVADGQRIRLAGRGEPGERGGPAGDLFVHVKVRPDELFGRTGDDLTLSVPVTFAEAVLGTDLRVPTLDGAVTLRVPPGTPSGRVLRARGKGVVRRDGQAGDLLVTLDVVVPARLSDEARAALEAFAEQSPPAAREHLDARVRRVS</sequence>
<accession>A0A1C4V5W4</accession>
<evidence type="ECO:0000256" key="7">
    <source>
        <dbReference type="ARBA" id="ARBA00023016"/>
    </source>
</evidence>
<evidence type="ECO:0000256" key="3">
    <source>
        <dbReference type="ARBA" id="ARBA00022723"/>
    </source>
</evidence>
<dbReference type="InterPro" id="IPR008971">
    <property type="entry name" value="HSP40/DnaJ_pept-bd"/>
</dbReference>
<keyword evidence="8 11" id="KW-0143">Chaperone</keyword>
<reference evidence="16" key="1">
    <citation type="submission" date="2016-06" db="EMBL/GenBank/DDBJ databases">
        <authorList>
            <person name="Varghese N."/>
            <person name="Submissions Spin"/>
        </authorList>
    </citation>
    <scope>NUCLEOTIDE SEQUENCE [LARGE SCALE GENOMIC DNA]</scope>
    <source>
        <strain evidence="16">DSM 45160</strain>
    </source>
</reference>
<feature type="zinc finger region" description="CR-type" evidence="12">
    <location>
        <begin position="161"/>
        <end position="239"/>
    </location>
</feature>
<evidence type="ECO:0000256" key="8">
    <source>
        <dbReference type="ARBA" id="ARBA00023186"/>
    </source>
</evidence>
<organism evidence="15 16">
    <name type="scientific">Micromonospora chokoriensis</name>
    <dbReference type="NCBI Taxonomy" id="356851"/>
    <lineage>
        <taxon>Bacteria</taxon>
        <taxon>Bacillati</taxon>
        <taxon>Actinomycetota</taxon>
        <taxon>Actinomycetes</taxon>
        <taxon>Micromonosporales</taxon>
        <taxon>Micromonosporaceae</taxon>
        <taxon>Micromonospora</taxon>
    </lineage>
</organism>
<evidence type="ECO:0000259" key="13">
    <source>
        <dbReference type="PROSITE" id="PS50076"/>
    </source>
</evidence>
<dbReference type="AlphaFoldDB" id="A0A1C4V5W4"/>
<dbReference type="GO" id="GO:0005524">
    <property type="term" value="F:ATP binding"/>
    <property type="evidence" value="ECO:0007669"/>
    <property type="project" value="InterPro"/>
</dbReference>
<feature type="repeat" description="CXXCXGXG motif" evidence="11">
    <location>
        <begin position="227"/>
        <end position="234"/>
    </location>
</feature>
<feature type="repeat" description="CXXCXGXG motif" evidence="11">
    <location>
        <begin position="191"/>
        <end position="198"/>
    </location>
</feature>
<evidence type="ECO:0000313" key="16">
    <source>
        <dbReference type="Proteomes" id="UP000198224"/>
    </source>
</evidence>
<dbReference type="Pfam" id="PF01556">
    <property type="entry name" value="DnaJ_C"/>
    <property type="match status" value="1"/>
</dbReference>
<evidence type="ECO:0000256" key="11">
    <source>
        <dbReference type="HAMAP-Rule" id="MF_01152"/>
    </source>
</evidence>
<dbReference type="FunFam" id="2.10.230.10:FF:000002">
    <property type="entry name" value="Molecular chaperone DnaJ"/>
    <property type="match status" value="1"/>
</dbReference>
<dbReference type="GO" id="GO:0009408">
    <property type="term" value="P:response to heat"/>
    <property type="evidence" value="ECO:0007669"/>
    <property type="project" value="InterPro"/>
</dbReference>
<dbReference type="GO" id="GO:0031072">
    <property type="term" value="F:heat shock protein binding"/>
    <property type="evidence" value="ECO:0007669"/>
    <property type="project" value="InterPro"/>
</dbReference>
<dbReference type="EMBL" id="LT607409">
    <property type="protein sequence ID" value="SCE79326.1"/>
    <property type="molecule type" value="Genomic_DNA"/>
</dbReference>
<comment type="domain">
    <text evidence="11">The J domain is necessary and sufficient to stimulate DnaK ATPase activity. Zinc center 1 plays an important role in the autonomous, DnaK-independent chaperone activity of DnaJ. Zinc center 2 is essential for interaction with DnaK and for DnaJ activity.</text>
</comment>
<evidence type="ECO:0000256" key="9">
    <source>
        <dbReference type="ARBA" id="ARBA00061004"/>
    </source>
</evidence>
<dbReference type="PANTHER" id="PTHR43096:SF54">
    <property type="entry name" value="CHAPERONE PROTEIN DNAJ 1"/>
    <property type="match status" value="1"/>
</dbReference>
<dbReference type="SUPFAM" id="SSF46565">
    <property type="entry name" value="Chaperone J-domain"/>
    <property type="match status" value="1"/>
</dbReference>
<name>A0A1C4V5W4_9ACTN</name>
<dbReference type="GO" id="GO:0005737">
    <property type="term" value="C:cytoplasm"/>
    <property type="evidence" value="ECO:0007669"/>
    <property type="project" value="UniProtKB-SubCell"/>
</dbReference>
<feature type="binding site" evidence="11">
    <location>
        <position position="174"/>
    </location>
    <ligand>
        <name>Zn(2+)</name>
        <dbReference type="ChEBI" id="CHEBI:29105"/>
        <label>1</label>
    </ligand>
</feature>
<dbReference type="GO" id="GO:0006260">
    <property type="term" value="P:DNA replication"/>
    <property type="evidence" value="ECO:0007669"/>
    <property type="project" value="UniProtKB-KW"/>
</dbReference>
<evidence type="ECO:0000259" key="14">
    <source>
        <dbReference type="PROSITE" id="PS51188"/>
    </source>
</evidence>
<dbReference type="Pfam" id="PF00684">
    <property type="entry name" value="DnaJ_CXXCXGXG"/>
    <property type="match status" value="1"/>
</dbReference>
<evidence type="ECO:0000256" key="12">
    <source>
        <dbReference type="PROSITE-ProRule" id="PRU00546"/>
    </source>
</evidence>
<comment type="subcellular location">
    <subcellularLocation>
        <location evidence="11">Cytoplasm</location>
    </subcellularLocation>
</comment>
<dbReference type="PRINTS" id="PR00625">
    <property type="entry name" value="JDOMAIN"/>
</dbReference>
<dbReference type="CDD" id="cd10747">
    <property type="entry name" value="DnaJ_C"/>
    <property type="match status" value="1"/>
</dbReference>
<dbReference type="GO" id="GO:0042026">
    <property type="term" value="P:protein refolding"/>
    <property type="evidence" value="ECO:0007669"/>
    <property type="project" value="TreeGrafter"/>
</dbReference>
<evidence type="ECO:0000256" key="10">
    <source>
        <dbReference type="ARBA" id="ARBA00067609"/>
    </source>
</evidence>
<evidence type="ECO:0000256" key="1">
    <source>
        <dbReference type="ARBA" id="ARBA00022490"/>
    </source>
</evidence>
<dbReference type="InterPro" id="IPR001623">
    <property type="entry name" value="DnaJ_domain"/>
</dbReference>
<keyword evidence="1 11" id="KW-0963">Cytoplasm</keyword>
<dbReference type="PANTHER" id="PTHR43096">
    <property type="entry name" value="DNAJ HOMOLOG 1, MITOCHONDRIAL-RELATED"/>
    <property type="match status" value="1"/>
</dbReference>
<dbReference type="SUPFAM" id="SSF49493">
    <property type="entry name" value="HSP40/DnaJ peptide-binding domain"/>
    <property type="match status" value="2"/>
</dbReference>
<keyword evidence="6 11" id="KW-0862">Zinc</keyword>
<dbReference type="RefSeq" id="WP_088986939.1">
    <property type="nucleotide sequence ID" value="NZ_LT607409.1"/>
</dbReference>
<dbReference type="InterPro" id="IPR002939">
    <property type="entry name" value="DnaJ_C"/>
</dbReference>
<dbReference type="InterPro" id="IPR036869">
    <property type="entry name" value="J_dom_sf"/>
</dbReference>
<dbReference type="GO" id="GO:0051082">
    <property type="term" value="F:unfolded protein binding"/>
    <property type="evidence" value="ECO:0007669"/>
    <property type="project" value="UniProtKB-UniRule"/>
</dbReference>
<dbReference type="Gene3D" id="2.10.230.10">
    <property type="entry name" value="Heat shock protein DnaJ, cysteine-rich domain"/>
    <property type="match status" value="1"/>
</dbReference>
<dbReference type="GO" id="GO:0008270">
    <property type="term" value="F:zinc ion binding"/>
    <property type="evidence" value="ECO:0007669"/>
    <property type="project" value="UniProtKB-UniRule"/>
</dbReference>
<dbReference type="FunFam" id="2.60.260.20:FF:000005">
    <property type="entry name" value="Chaperone protein dnaJ 1, mitochondrial"/>
    <property type="match status" value="1"/>
</dbReference>
<feature type="domain" description="J" evidence="13">
    <location>
        <begin position="10"/>
        <end position="75"/>
    </location>
</feature>
<dbReference type="InterPro" id="IPR036410">
    <property type="entry name" value="HSP_DnaJ_Cys-rich_dom_sf"/>
</dbReference>
<comment type="cofactor">
    <cofactor evidence="11">
        <name>Zn(2+)</name>
        <dbReference type="ChEBI" id="CHEBI:29105"/>
    </cofactor>
    <text evidence="11">Binds 2 Zn(2+) ions per monomer.</text>
</comment>
<dbReference type="Gene3D" id="2.60.260.20">
    <property type="entry name" value="Urease metallochaperone UreE, N-terminal domain"/>
    <property type="match status" value="2"/>
</dbReference>
<feature type="binding site" evidence="11">
    <location>
        <position position="177"/>
    </location>
    <ligand>
        <name>Zn(2+)</name>
        <dbReference type="ChEBI" id="CHEBI:29105"/>
        <label>1</label>
    </ligand>
</feature>
<dbReference type="NCBIfam" id="NF008035">
    <property type="entry name" value="PRK10767.1"/>
    <property type="match status" value="1"/>
</dbReference>
<dbReference type="eggNOG" id="COG0484">
    <property type="taxonomic scope" value="Bacteria"/>
</dbReference>
<evidence type="ECO:0000256" key="4">
    <source>
        <dbReference type="ARBA" id="ARBA00022737"/>
    </source>
</evidence>
<dbReference type="Gene3D" id="1.10.287.110">
    <property type="entry name" value="DnaJ domain"/>
    <property type="match status" value="1"/>
</dbReference>
<keyword evidence="2 11" id="KW-0235">DNA replication</keyword>
<dbReference type="InterPro" id="IPR012724">
    <property type="entry name" value="DnaJ"/>
</dbReference>
<dbReference type="PROSITE" id="PS50076">
    <property type="entry name" value="DNAJ_2"/>
    <property type="match status" value="1"/>
</dbReference>
<feature type="binding site" evidence="11">
    <location>
        <position position="227"/>
    </location>
    <ligand>
        <name>Zn(2+)</name>
        <dbReference type="ChEBI" id="CHEBI:29105"/>
        <label>1</label>
    </ligand>
</feature>
<dbReference type="CDD" id="cd06257">
    <property type="entry name" value="DnaJ"/>
    <property type="match status" value="1"/>
</dbReference>
<feature type="repeat" description="CXXCXGXG motif" evidence="11">
    <location>
        <begin position="213"/>
        <end position="220"/>
    </location>
</feature>
<evidence type="ECO:0000313" key="15">
    <source>
        <dbReference type="EMBL" id="SCE79326.1"/>
    </source>
</evidence>
<feature type="binding site" evidence="11">
    <location>
        <position position="194"/>
    </location>
    <ligand>
        <name>Zn(2+)</name>
        <dbReference type="ChEBI" id="CHEBI:29105"/>
        <label>2</label>
    </ligand>
</feature>
<keyword evidence="4 11" id="KW-0677">Repeat</keyword>
<keyword evidence="16" id="KW-1185">Reference proteome</keyword>
<dbReference type="PROSITE" id="PS51188">
    <property type="entry name" value="ZF_CR"/>
    <property type="match status" value="1"/>
</dbReference>
<dbReference type="Pfam" id="PF00226">
    <property type="entry name" value="DnaJ"/>
    <property type="match status" value="1"/>
</dbReference>
<keyword evidence="3 11" id="KW-0479">Metal-binding</keyword>
<feature type="repeat" description="CXXCXGXG motif" evidence="11">
    <location>
        <begin position="174"/>
        <end position="181"/>
    </location>
</feature>
<comment type="subunit">
    <text evidence="11">Homodimer.</text>
</comment>
<comment type="function">
    <text evidence="11">Participates actively in the response to hyperosmotic and heat shock by preventing the aggregation of stress-denatured proteins and by disaggregating proteins, also in an autonomous, DnaK-independent fashion. Unfolded proteins bind initially to DnaJ; upon interaction with the DnaJ-bound protein, DnaK hydrolyzes its bound ATP, resulting in the formation of a stable complex. GrpE releases ADP from DnaK; ATP binding to DnaK triggers the release of the substrate protein, thus completing the reaction cycle. Several rounds of ATP-dependent interactions between DnaJ, DnaK and GrpE are required for fully efficient folding. Also involved, together with DnaK and GrpE, in the DNA replication of plasmids through activation of initiation proteins.</text>
</comment>
<evidence type="ECO:0000256" key="2">
    <source>
        <dbReference type="ARBA" id="ARBA00022705"/>
    </source>
</evidence>
<dbReference type="CDD" id="cd10719">
    <property type="entry name" value="DnaJ_zf"/>
    <property type="match status" value="1"/>
</dbReference>
<protein>
    <recommendedName>
        <fullName evidence="10 11">Chaperone protein DnaJ</fullName>
    </recommendedName>
</protein>
<evidence type="ECO:0000256" key="5">
    <source>
        <dbReference type="ARBA" id="ARBA00022771"/>
    </source>
</evidence>
<dbReference type="SMART" id="SM00271">
    <property type="entry name" value="DnaJ"/>
    <property type="match status" value="1"/>
</dbReference>
<feature type="binding site" evidence="11">
    <location>
        <position position="213"/>
    </location>
    <ligand>
        <name>Zn(2+)</name>
        <dbReference type="ChEBI" id="CHEBI:29105"/>
        <label>2</label>
    </ligand>
</feature>
<keyword evidence="5 11" id="KW-0863">Zinc-finger</keyword>
<proteinExistence type="inferred from homology"/>
<dbReference type="Proteomes" id="UP000198224">
    <property type="component" value="Chromosome I"/>
</dbReference>
<feature type="binding site" evidence="11">
    <location>
        <position position="216"/>
    </location>
    <ligand>
        <name>Zn(2+)</name>
        <dbReference type="ChEBI" id="CHEBI:29105"/>
        <label>2</label>
    </ligand>
</feature>
<evidence type="ECO:0000256" key="6">
    <source>
        <dbReference type="ARBA" id="ARBA00022833"/>
    </source>
</evidence>
<keyword evidence="7 11" id="KW-0346">Stress response</keyword>
<dbReference type="HAMAP" id="MF_01152">
    <property type="entry name" value="DnaJ"/>
    <property type="match status" value="1"/>
</dbReference>
<comment type="similarity">
    <text evidence="9 11">Belongs to the DnaJ family.</text>
</comment>
<feature type="binding site" evidence="11">
    <location>
        <position position="191"/>
    </location>
    <ligand>
        <name>Zn(2+)</name>
        <dbReference type="ChEBI" id="CHEBI:29105"/>
        <label>2</label>
    </ligand>
</feature>